<sequence length="55" mass="6698">MSNYINPSCKLLKDMAKLSKNELHLLLKNYEKFIDNIKIKDNIQQEKNEKDEYYF</sequence>
<accession>A0A6C0JFE7</accession>
<protein>
    <submittedName>
        <fullName evidence="1">Uncharacterized protein</fullName>
    </submittedName>
</protein>
<evidence type="ECO:0000313" key="1">
    <source>
        <dbReference type="EMBL" id="QHU02384.1"/>
    </source>
</evidence>
<organism evidence="1">
    <name type="scientific">viral metagenome</name>
    <dbReference type="NCBI Taxonomy" id="1070528"/>
    <lineage>
        <taxon>unclassified sequences</taxon>
        <taxon>metagenomes</taxon>
        <taxon>organismal metagenomes</taxon>
    </lineage>
</organism>
<dbReference type="AlphaFoldDB" id="A0A6C0JFE7"/>
<reference evidence="1" key="1">
    <citation type="journal article" date="2020" name="Nature">
        <title>Giant virus diversity and host interactions through global metagenomics.</title>
        <authorList>
            <person name="Schulz F."/>
            <person name="Roux S."/>
            <person name="Paez-Espino D."/>
            <person name="Jungbluth S."/>
            <person name="Walsh D.A."/>
            <person name="Denef V.J."/>
            <person name="McMahon K.D."/>
            <person name="Konstantinidis K.T."/>
            <person name="Eloe-Fadrosh E.A."/>
            <person name="Kyrpides N.C."/>
            <person name="Woyke T."/>
        </authorList>
    </citation>
    <scope>NUCLEOTIDE SEQUENCE</scope>
    <source>
        <strain evidence="1">GVMAG-M-3300025880-75</strain>
    </source>
</reference>
<proteinExistence type="predicted"/>
<name>A0A6C0JFE7_9ZZZZ</name>
<dbReference type="EMBL" id="MN740356">
    <property type="protein sequence ID" value="QHU02384.1"/>
    <property type="molecule type" value="Genomic_DNA"/>
</dbReference>